<evidence type="ECO:0008006" key="4">
    <source>
        <dbReference type="Google" id="ProtNLM"/>
    </source>
</evidence>
<sequence>MSMDHTGAMHFESGAAFEAWLDENGATATHVWVRMAKKGSGVASVDWNAAVDVALCFGWIDGIARRLDDDWYVQRFTPRRARSVWSKINRDRVERLTAEGRMRPAGVAEVDRAKADGRWDAAYDGPATAVVPDDLAAALAARGLADVFAALDGRNRFAFLHRVQTAVRPETRARRIERLTDDLAQGRTPYPAATKGPRT</sequence>
<dbReference type="Proteomes" id="UP000288246">
    <property type="component" value="Unassembled WGS sequence"/>
</dbReference>
<dbReference type="RefSeq" id="WP_124343389.1">
    <property type="nucleotide sequence ID" value="NZ_BHYL01000204.1"/>
</dbReference>
<proteinExistence type="predicted"/>
<reference evidence="2 3" key="1">
    <citation type="submission" date="2018-11" db="EMBL/GenBank/DDBJ databases">
        <title>Draft genome sequence of Cellulomonas takizawaensis strain TKZ-21.</title>
        <authorList>
            <person name="Yamamura H."/>
            <person name="Hayashi T."/>
            <person name="Hamada M."/>
            <person name="Serisawa Y."/>
            <person name="Matsuyama K."/>
            <person name="Nakagawa Y."/>
            <person name="Otoguro M."/>
            <person name="Yanagida F."/>
            <person name="Hayakawa M."/>
        </authorList>
    </citation>
    <scope>NUCLEOTIDE SEQUENCE [LARGE SCALE GENOMIC DNA]</scope>
    <source>
        <strain evidence="2 3">TKZ-21</strain>
    </source>
</reference>
<feature type="region of interest" description="Disordered" evidence="1">
    <location>
        <begin position="180"/>
        <end position="199"/>
    </location>
</feature>
<gene>
    <name evidence="2" type="ORF">CTKZ_24430</name>
</gene>
<evidence type="ECO:0000313" key="3">
    <source>
        <dbReference type="Proteomes" id="UP000288246"/>
    </source>
</evidence>
<evidence type="ECO:0000256" key="1">
    <source>
        <dbReference type="SAM" id="MobiDB-lite"/>
    </source>
</evidence>
<accession>A0A401V1U9</accession>
<organism evidence="2 3">
    <name type="scientific">Cellulomonas algicola</name>
    <dbReference type="NCBI Taxonomy" id="2071633"/>
    <lineage>
        <taxon>Bacteria</taxon>
        <taxon>Bacillati</taxon>
        <taxon>Actinomycetota</taxon>
        <taxon>Actinomycetes</taxon>
        <taxon>Micrococcales</taxon>
        <taxon>Cellulomonadaceae</taxon>
        <taxon>Cellulomonas</taxon>
    </lineage>
</organism>
<dbReference type="OrthoDB" id="9796999at2"/>
<dbReference type="Pfam" id="PF13376">
    <property type="entry name" value="OmdA"/>
    <property type="match status" value="1"/>
</dbReference>
<evidence type="ECO:0000313" key="2">
    <source>
        <dbReference type="EMBL" id="GCD20881.1"/>
    </source>
</evidence>
<dbReference type="EMBL" id="BHYL01000204">
    <property type="protein sequence ID" value="GCD20881.1"/>
    <property type="molecule type" value="Genomic_DNA"/>
</dbReference>
<comment type="caution">
    <text evidence="2">The sequence shown here is derived from an EMBL/GenBank/DDBJ whole genome shotgun (WGS) entry which is preliminary data.</text>
</comment>
<name>A0A401V1U9_9CELL</name>
<keyword evidence="3" id="KW-1185">Reference proteome</keyword>
<dbReference type="AlphaFoldDB" id="A0A401V1U9"/>
<protein>
    <recommendedName>
        <fullName evidence="4">Bacteriocin-protection protein, YdeI/OmpD-associated family</fullName>
    </recommendedName>
</protein>